<dbReference type="AlphaFoldDB" id="A0A673SMG9"/>
<dbReference type="InterPro" id="IPR035969">
    <property type="entry name" value="Rab-GAP_TBC_sf"/>
</dbReference>
<dbReference type="Gene3D" id="1.10.10.750">
    <property type="entry name" value="Ypt/Rab-GAP domain of gyp1p, domain 1"/>
    <property type="match status" value="1"/>
</dbReference>
<dbReference type="PROSITE" id="PS51293">
    <property type="entry name" value="SANT"/>
    <property type="match status" value="1"/>
</dbReference>
<dbReference type="Gene3D" id="1.10.10.10">
    <property type="entry name" value="Winged helix-like DNA-binding domain superfamily/Winged helix DNA-binding domain"/>
    <property type="match status" value="1"/>
</dbReference>
<dbReference type="PROSITE" id="PS50086">
    <property type="entry name" value="TBC_RABGAP"/>
    <property type="match status" value="1"/>
</dbReference>
<name>A0A673SMG9_SURSU</name>
<accession>A0A673SMG9</accession>
<organism evidence="5 6">
    <name type="scientific">Suricata suricatta</name>
    <name type="common">Meerkat</name>
    <dbReference type="NCBI Taxonomy" id="37032"/>
    <lineage>
        <taxon>Eukaryota</taxon>
        <taxon>Metazoa</taxon>
        <taxon>Chordata</taxon>
        <taxon>Craniata</taxon>
        <taxon>Vertebrata</taxon>
        <taxon>Euteleostomi</taxon>
        <taxon>Mammalia</taxon>
        <taxon>Eutheria</taxon>
        <taxon>Laurasiatheria</taxon>
        <taxon>Carnivora</taxon>
        <taxon>Feliformia</taxon>
        <taxon>Herpestidae</taxon>
        <taxon>Suricata</taxon>
    </lineage>
</organism>
<dbReference type="Ensembl" id="ENSSSUT00005001860.1">
    <property type="protein sequence ID" value="ENSSSUP00005001587.1"/>
    <property type="gene ID" value="ENSSSUG00005001095.1"/>
</dbReference>
<protein>
    <submittedName>
        <fullName evidence="5">TBC1 domain family member 14</fullName>
    </submittedName>
</protein>
<feature type="region of interest" description="Disordered" evidence="2">
    <location>
        <begin position="889"/>
        <end position="915"/>
    </location>
</feature>
<feature type="domain" description="Rab-GAP TBC" evidence="3">
    <location>
        <begin position="401"/>
        <end position="611"/>
    </location>
</feature>
<dbReference type="InterPro" id="IPR017884">
    <property type="entry name" value="SANT_dom"/>
</dbReference>
<dbReference type="InterPro" id="IPR055141">
    <property type="entry name" value="TADA2A_B-like_dom"/>
</dbReference>
<dbReference type="InterPro" id="IPR036388">
    <property type="entry name" value="WH-like_DNA-bd_sf"/>
</dbReference>
<dbReference type="FunFam" id="1.10.10.750:FF:000005">
    <property type="entry name" value="TBC1 domain family member 14"/>
    <property type="match status" value="1"/>
</dbReference>
<dbReference type="FunFam" id="1.10.10.10:FF:000185">
    <property type="entry name" value="Transcriptional adapter"/>
    <property type="match status" value="1"/>
</dbReference>
<dbReference type="PANTHER" id="PTHR47219">
    <property type="entry name" value="RAB GTPASE-ACTIVATING PROTEIN 1-LIKE"/>
    <property type="match status" value="1"/>
</dbReference>
<dbReference type="Pfam" id="PF22941">
    <property type="entry name" value="TADA2A-like_3rd"/>
    <property type="match status" value="1"/>
</dbReference>
<dbReference type="FunFam" id="1.10.472.80:FF:000006">
    <property type="entry name" value="TBC1 domain family member 14"/>
    <property type="match status" value="1"/>
</dbReference>
<dbReference type="InterPro" id="IPR009057">
    <property type="entry name" value="Homeodomain-like_sf"/>
</dbReference>
<dbReference type="SMART" id="SM00164">
    <property type="entry name" value="TBC"/>
    <property type="match status" value="1"/>
</dbReference>
<dbReference type="Gene3D" id="1.10.8.270">
    <property type="entry name" value="putative rabgap domain of human tbc1 domain family member 14 like domains"/>
    <property type="match status" value="1"/>
</dbReference>
<dbReference type="InterPro" id="IPR056267">
    <property type="entry name" value="Ada2b_C"/>
</dbReference>
<proteinExistence type="predicted"/>
<dbReference type="GO" id="GO:0005096">
    <property type="term" value="F:GTPase activator activity"/>
    <property type="evidence" value="ECO:0007669"/>
    <property type="project" value="TreeGrafter"/>
</dbReference>
<reference evidence="5" key="3">
    <citation type="submission" date="2025-09" db="UniProtKB">
        <authorList>
            <consortium name="Ensembl"/>
        </authorList>
    </citation>
    <scope>IDENTIFICATION</scope>
</reference>
<evidence type="ECO:0000259" key="4">
    <source>
        <dbReference type="PROSITE" id="PS51293"/>
    </source>
</evidence>
<dbReference type="SUPFAM" id="SSF46689">
    <property type="entry name" value="Homeodomain-like"/>
    <property type="match status" value="1"/>
</dbReference>
<evidence type="ECO:0000256" key="1">
    <source>
        <dbReference type="SAM" id="Coils"/>
    </source>
</evidence>
<dbReference type="GO" id="GO:0031267">
    <property type="term" value="F:small GTPase binding"/>
    <property type="evidence" value="ECO:0007669"/>
    <property type="project" value="TreeGrafter"/>
</dbReference>
<dbReference type="GO" id="GO:0031410">
    <property type="term" value="C:cytoplasmic vesicle"/>
    <property type="evidence" value="ECO:0007669"/>
    <property type="project" value="UniProtKB-ARBA"/>
</dbReference>
<evidence type="ECO:0000313" key="6">
    <source>
        <dbReference type="Proteomes" id="UP000472268"/>
    </source>
</evidence>
<keyword evidence="1" id="KW-0175">Coiled coil</keyword>
<reference evidence="5 6" key="1">
    <citation type="submission" date="2019-05" db="EMBL/GenBank/DDBJ databases">
        <title>A Chromosome-scale Meerkat (S. suricatta) Genome Assembly.</title>
        <authorList>
            <person name="Dudchenko O."/>
            <person name="Lieberman Aiden E."/>
            <person name="Tung J."/>
            <person name="Barreiro L.B."/>
            <person name="Clutton-Brock T.H."/>
        </authorList>
    </citation>
    <scope>NUCLEOTIDE SEQUENCE [LARGE SCALE GENOMIC DNA]</scope>
</reference>
<reference evidence="5" key="2">
    <citation type="submission" date="2025-08" db="UniProtKB">
        <authorList>
            <consortium name="Ensembl"/>
        </authorList>
    </citation>
    <scope>IDENTIFICATION</scope>
</reference>
<dbReference type="Pfam" id="PF24533">
    <property type="entry name" value="Tri-helical_Ada2b_C"/>
    <property type="match status" value="1"/>
</dbReference>
<feature type="region of interest" description="Disordered" evidence="2">
    <location>
        <begin position="271"/>
        <end position="304"/>
    </location>
</feature>
<evidence type="ECO:0000259" key="3">
    <source>
        <dbReference type="PROSITE" id="PS50086"/>
    </source>
</evidence>
<dbReference type="Proteomes" id="UP000472268">
    <property type="component" value="Chromosome 1"/>
</dbReference>
<dbReference type="InterPro" id="IPR050302">
    <property type="entry name" value="Rab_GAP_TBC_domain"/>
</dbReference>
<evidence type="ECO:0000313" key="5">
    <source>
        <dbReference type="Ensembl" id="ENSSSUP00005001587.1"/>
    </source>
</evidence>
<dbReference type="Gene3D" id="1.10.472.80">
    <property type="entry name" value="Ypt/Rab-GAP domain of gyp1p, domain 3"/>
    <property type="match status" value="1"/>
</dbReference>
<feature type="coiled-coil region" evidence="1">
    <location>
        <begin position="328"/>
        <end position="370"/>
    </location>
</feature>
<dbReference type="GO" id="GO:0005773">
    <property type="term" value="C:vacuole"/>
    <property type="evidence" value="ECO:0007669"/>
    <property type="project" value="UniProtKB-ARBA"/>
</dbReference>
<dbReference type="Pfam" id="PF00566">
    <property type="entry name" value="RabGAP-TBC"/>
    <property type="match status" value="1"/>
</dbReference>
<dbReference type="InterPro" id="IPR000195">
    <property type="entry name" value="Rab-GAP-TBC_dom"/>
</dbReference>
<dbReference type="FunFam" id="1.10.8.270:FF:000008">
    <property type="entry name" value="Putative TBC1 domain family member 14"/>
    <property type="match status" value="1"/>
</dbReference>
<feature type="domain" description="SANT" evidence="4">
    <location>
        <begin position="673"/>
        <end position="700"/>
    </location>
</feature>
<keyword evidence="6" id="KW-1185">Reference proteome</keyword>
<sequence>MTDGNLSTSANGVALLGVLEGRPGNHVPDLQQLSLKAPRPLPLPENGPKPKAGPVEDRHSLQSVDSGIPTLEIGNPEPVPCSAAHVKRKPSESGAVPERACQSACPLPSYTPPASGAAEWERGVRRSSTFPRTGYDAAEPYSPAGKALSRSDDVSVCSASSLGTELSATLSGSTEDILDLVVTSSSSAIVTLESDDGPRFTDVTLGSAGEARAPCRQDRVGGAEDGSKSKILGPFSNFFTRNLLARKQNARLDKQNDLGWKLFGKVPLRENAQKDSKKVQKEYEDKAGRPSKPPSPKQNVRKNLDFEPLSTTALILEDRPANLPAKPAEEAQKHRQQYEEMVVQAKKRELKEAQRRRRQLEERCRLEDSIGNAVLTWNNEVLPNWDTMWCSRKVRDLWWQGVPPSVRGKVWSLAIGNELNITHELFDICLARAKERWRSFSTGGSEAENEDAGFSAADREASLELIKLDISRTFPNLCIFQQGGPYHDTLHSILGAYTCYRPDVGYVQGMSFIAAVLILNLDTADAFIAFSNLLNKPCQMAFFRVDHGLMLTYFAAFEVFFEENLPKLFAHFKKNNLTPDIYLIDWIFTLYSKSLPLDLACRIWDVFCRDGEEFLFRAALGVLKLFEDILTKMDFIHMAQFLTRLPEDLPADEVFASIATVQMQSRNKKWAQEDMAAHVGASRTPREVMEHYVSMYIHGNLGRACIPDTIPNRVTDHTCPGGGPLSPSLTTPLPPLDISAAEQQQLGYMPLRDDYEVEYDQDAEALVSGLSVNYDDEDVEIELKRAHVDMYVRKLRERQRRKNIARDYNLVPAFLGKDRKDRERPAKRKIPKEEKELRLKLRPLYQFMSCKEADDLFESMHKEKALRAKIRELQRYRRNGITRLEESAEYEAARHKREKRKENRSAAGARRGREDGRDGEFAAIENLPGFELLSDREKLLCSNLSLSPARYLTVKTIIIKDHLQKRQGIPSKSRLPSYLDKVLKKRILNFLTECGWISRDAS</sequence>
<evidence type="ECO:0000256" key="2">
    <source>
        <dbReference type="SAM" id="MobiDB-lite"/>
    </source>
</evidence>
<dbReference type="PANTHER" id="PTHR47219:SF15">
    <property type="entry name" value="TBC1 DOMAIN FAMILY MEMBER 12 ISOFORM X1"/>
    <property type="match status" value="1"/>
</dbReference>
<dbReference type="SUPFAM" id="SSF47923">
    <property type="entry name" value="Ypt/Rab-GAP domain of gyp1p"/>
    <property type="match status" value="2"/>
</dbReference>
<feature type="compositionally biased region" description="Basic and acidic residues" evidence="2">
    <location>
        <begin position="271"/>
        <end position="288"/>
    </location>
</feature>
<dbReference type="GO" id="GO:0016192">
    <property type="term" value="P:vesicle-mediated transport"/>
    <property type="evidence" value="ECO:0007669"/>
    <property type="project" value="UniProtKB-ARBA"/>
</dbReference>
<gene>
    <name evidence="5" type="primary">TBC1D14</name>
</gene>
<feature type="region of interest" description="Disordered" evidence="2">
    <location>
        <begin position="19"/>
        <end position="64"/>
    </location>
</feature>